<dbReference type="SMART" id="SM00267">
    <property type="entry name" value="GGDEF"/>
    <property type="match status" value="1"/>
</dbReference>
<dbReference type="Proteomes" id="UP001164472">
    <property type="component" value="Chromosome"/>
</dbReference>
<dbReference type="InterPro" id="IPR043128">
    <property type="entry name" value="Rev_trsase/Diguanyl_cyclase"/>
</dbReference>
<evidence type="ECO:0000313" key="5">
    <source>
        <dbReference type="EMBL" id="UZW76628.1"/>
    </source>
</evidence>
<dbReference type="PANTHER" id="PTHR45138">
    <property type="entry name" value="REGULATORY COMPONENTS OF SENSORY TRANSDUCTION SYSTEM"/>
    <property type="match status" value="1"/>
</dbReference>
<sequence length="322" mass="37434">MANDNLDIKEFHWLMDMLQTIDVGLVVLDKDFKVQVWNNFMENHSGINPITVKDQVLFDIFEDIPKEWFRQKAESVFLLKNRAFITWELRPYLFKFKNYRPITGTEEFMYQNISISPLASADGNVNHICVIIYDVTDIASNRKALENANKELESLSRTDRLTLLNNRGYWEECLQSEYSRLQRYDTTSSLVMFDIDHFKKVNDTYGHQAGDEVIRVVSKLLRESLRKTDIAGRYGGEEFGIILGHTSADNAFTFCERLRKAVEDTTVVHDNVEIKFTISLGICEASKKLADYKDWLERTDQALYQCKESGRNKTIIYDLSSL</sequence>
<comment type="cofactor">
    <cofactor evidence="1">
        <name>Mg(2+)</name>
        <dbReference type="ChEBI" id="CHEBI:18420"/>
    </cofactor>
</comment>
<dbReference type="CDD" id="cd01949">
    <property type="entry name" value="GGDEF"/>
    <property type="match status" value="1"/>
</dbReference>
<dbReference type="InterPro" id="IPR035965">
    <property type="entry name" value="PAS-like_dom_sf"/>
</dbReference>
<evidence type="ECO:0000256" key="3">
    <source>
        <dbReference type="ARBA" id="ARBA00034247"/>
    </source>
</evidence>
<evidence type="ECO:0000259" key="4">
    <source>
        <dbReference type="PROSITE" id="PS50887"/>
    </source>
</evidence>
<dbReference type="GO" id="GO:1902201">
    <property type="term" value="P:negative regulation of bacterial-type flagellum-dependent cell motility"/>
    <property type="evidence" value="ECO:0007669"/>
    <property type="project" value="TreeGrafter"/>
</dbReference>
<dbReference type="Gene3D" id="3.30.70.270">
    <property type="match status" value="1"/>
</dbReference>
<dbReference type="EC" id="2.7.7.65" evidence="2"/>
<dbReference type="GO" id="GO:0052621">
    <property type="term" value="F:diguanylate cyclase activity"/>
    <property type="evidence" value="ECO:0007669"/>
    <property type="project" value="UniProtKB-EC"/>
</dbReference>
<dbReference type="KEGG" id="asem:NNL22_08610"/>
<dbReference type="SUPFAM" id="SSF55785">
    <property type="entry name" value="PYP-like sensor domain (PAS domain)"/>
    <property type="match status" value="1"/>
</dbReference>
<gene>
    <name evidence="5" type="ORF">NNL22_08610</name>
</gene>
<dbReference type="Pfam" id="PF00990">
    <property type="entry name" value="GGDEF"/>
    <property type="match status" value="1"/>
</dbReference>
<dbReference type="PANTHER" id="PTHR45138:SF9">
    <property type="entry name" value="DIGUANYLATE CYCLASE DGCM-RELATED"/>
    <property type="match status" value="1"/>
</dbReference>
<dbReference type="InterPro" id="IPR050469">
    <property type="entry name" value="Diguanylate_Cyclase"/>
</dbReference>
<dbReference type="PROSITE" id="PS50887">
    <property type="entry name" value="GGDEF"/>
    <property type="match status" value="1"/>
</dbReference>
<protein>
    <recommendedName>
        <fullName evidence="2">diguanylate cyclase</fullName>
        <ecNumber evidence="2">2.7.7.65</ecNumber>
    </recommendedName>
</protein>
<comment type="catalytic activity">
    <reaction evidence="3">
        <text>2 GTP = 3',3'-c-di-GMP + 2 diphosphate</text>
        <dbReference type="Rhea" id="RHEA:24898"/>
        <dbReference type="ChEBI" id="CHEBI:33019"/>
        <dbReference type="ChEBI" id="CHEBI:37565"/>
        <dbReference type="ChEBI" id="CHEBI:58805"/>
        <dbReference type="EC" id="2.7.7.65"/>
    </reaction>
</comment>
<evidence type="ECO:0000256" key="1">
    <source>
        <dbReference type="ARBA" id="ARBA00001946"/>
    </source>
</evidence>
<accession>A0A9E8KQN2</accession>
<dbReference type="InterPro" id="IPR000160">
    <property type="entry name" value="GGDEF_dom"/>
</dbReference>
<proteinExistence type="predicted"/>
<name>A0A9E8KQN2_9ALTE</name>
<dbReference type="AlphaFoldDB" id="A0A9E8KQN2"/>
<keyword evidence="6" id="KW-1185">Reference proteome</keyword>
<dbReference type="EMBL" id="CP101527">
    <property type="protein sequence ID" value="UZW76628.1"/>
    <property type="molecule type" value="Genomic_DNA"/>
</dbReference>
<dbReference type="InterPro" id="IPR029787">
    <property type="entry name" value="Nucleotide_cyclase"/>
</dbReference>
<evidence type="ECO:0000256" key="2">
    <source>
        <dbReference type="ARBA" id="ARBA00012528"/>
    </source>
</evidence>
<reference evidence="5" key="1">
    <citation type="submission" date="2022-07" db="EMBL/GenBank/DDBJ databases">
        <title>Alkalimarinus sp. nov., isolated from gut of a Alitta virens.</title>
        <authorList>
            <person name="Yang A.I."/>
            <person name="Shin N.-R."/>
        </authorList>
    </citation>
    <scope>NUCLEOTIDE SEQUENCE</scope>
    <source>
        <strain evidence="5">FA028</strain>
    </source>
</reference>
<dbReference type="RefSeq" id="WP_251812432.1">
    <property type="nucleotide sequence ID" value="NZ_CP101527.1"/>
</dbReference>
<evidence type="ECO:0000313" key="6">
    <source>
        <dbReference type="Proteomes" id="UP001164472"/>
    </source>
</evidence>
<dbReference type="NCBIfam" id="TIGR00254">
    <property type="entry name" value="GGDEF"/>
    <property type="match status" value="1"/>
</dbReference>
<dbReference type="FunFam" id="3.30.70.270:FF:000001">
    <property type="entry name" value="Diguanylate cyclase domain protein"/>
    <property type="match status" value="1"/>
</dbReference>
<feature type="domain" description="GGDEF" evidence="4">
    <location>
        <begin position="186"/>
        <end position="319"/>
    </location>
</feature>
<dbReference type="Gene3D" id="3.30.450.20">
    <property type="entry name" value="PAS domain"/>
    <property type="match status" value="1"/>
</dbReference>
<dbReference type="SUPFAM" id="SSF55073">
    <property type="entry name" value="Nucleotide cyclase"/>
    <property type="match status" value="1"/>
</dbReference>
<dbReference type="GO" id="GO:0005886">
    <property type="term" value="C:plasma membrane"/>
    <property type="evidence" value="ECO:0007669"/>
    <property type="project" value="TreeGrafter"/>
</dbReference>
<dbReference type="GO" id="GO:0043709">
    <property type="term" value="P:cell adhesion involved in single-species biofilm formation"/>
    <property type="evidence" value="ECO:0007669"/>
    <property type="project" value="TreeGrafter"/>
</dbReference>
<organism evidence="5 6">
    <name type="scientific">Alkalimarinus sediminis</name>
    <dbReference type="NCBI Taxonomy" id="1632866"/>
    <lineage>
        <taxon>Bacteria</taxon>
        <taxon>Pseudomonadati</taxon>
        <taxon>Pseudomonadota</taxon>
        <taxon>Gammaproteobacteria</taxon>
        <taxon>Alteromonadales</taxon>
        <taxon>Alteromonadaceae</taxon>
        <taxon>Alkalimarinus</taxon>
    </lineage>
</organism>